<accession>A0A388LIW5</accession>
<dbReference type="OrthoDB" id="540864at2759"/>
<dbReference type="Proteomes" id="UP000265515">
    <property type="component" value="Unassembled WGS sequence"/>
</dbReference>
<proteinExistence type="predicted"/>
<organism evidence="1 2">
    <name type="scientific">Chara braunii</name>
    <name type="common">Braun's stonewort</name>
    <dbReference type="NCBI Taxonomy" id="69332"/>
    <lineage>
        <taxon>Eukaryota</taxon>
        <taxon>Viridiplantae</taxon>
        <taxon>Streptophyta</taxon>
        <taxon>Charophyceae</taxon>
        <taxon>Charales</taxon>
        <taxon>Characeae</taxon>
        <taxon>Chara</taxon>
    </lineage>
</organism>
<reference evidence="1 2" key="1">
    <citation type="journal article" date="2018" name="Cell">
        <title>The Chara Genome: Secondary Complexity and Implications for Plant Terrestrialization.</title>
        <authorList>
            <person name="Nishiyama T."/>
            <person name="Sakayama H."/>
            <person name="Vries J.D."/>
            <person name="Buschmann H."/>
            <person name="Saint-Marcoux D."/>
            <person name="Ullrich K.K."/>
            <person name="Haas F.B."/>
            <person name="Vanderstraeten L."/>
            <person name="Becker D."/>
            <person name="Lang D."/>
            <person name="Vosolsobe S."/>
            <person name="Rombauts S."/>
            <person name="Wilhelmsson P.K.I."/>
            <person name="Janitza P."/>
            <person name="Kern R."/>
            <person name="Heyl A."/>
            <person name="Rumpler F."/>
            <person name="Villalobos L.I.A.C."/>
            <person name="Clay J.M."/>
            <person name="Skokan R."/>
            <person name="Toyoda A."/>
            <person name="Suzuki Y."/>
            <person name="Kagoshima H."/>
            <person name="Schijlen E."/>
            <person name="Tajeshwar N."/>
            <person name="Catarino B."/>
            <person name="Hetherington A.J."/>
            <person name="Saltykova A."/>
            <person name="Bonnot C."/>
            <person name="Breuninger H."/>
            <person name="Symeonidi A."/>
            <person name="Radhakrishnan G.V."/>
            <person name="Van Nieuwerburgh F."/>
            <person name="Deforce D."/>
            <person name="Chang C."/>
            <person name="Karol K.G."/>
            <person name="Hedrich R."/>
            <person name="Ulvskov P."/>
            <person name="Glockner G."/>
            <person name="Delwiche C.F."/>
            <person name="Petrasek J."/>
            <person name="Van de Peer Y."/>
            <person name="Friml J."/>
            <person name="Beilby M."/>
            <person name="Dolan L."/>
            <person name="Kohara Y."/>
            <person name="Sugano S."/>
            <person name="Fujiyama A."/>
            <person name="Delaux P.-M."/>
            <person name="Quint M."/>
            <person name="TheiBen G."/>
            <person name="Hagemann M."/>
            <person name="Harholt J."/>
            <person name="Dunand C."/>
            <person name="Zachgo S."/>
            <person name="Langdale J."/>
            <person name="Maumus F."/>
            <person name="Straeten D.V.D."/>
            <person name="Gould S.B."/>
            <person name="Rensing S.A."/>
        </authorList>
    </citation>
    <scope>NUCLEOTIDE SEQUENCE [LARGE SCALE GENOMIC DNA]</scope>
    <source>
        <strain evidence="1 2">S276</strain>
    </source>
</reference>
<dbReference type="EMBL" id="BFEA01000401">
    <property type="protein sequence ID" value="GBG82266.1"/>
    <property type="molecule type" value="Genomic_DNA"/>
</dbReference>
<gene>
    <name evidence="1" type="ORF">CBR_g34550</name>
</gene>
<comment type="caution">
    <text evidence="1">The sequence shown here is derived from an EMBL/GenBank/DDBJ whole genome shotgun (WGS) entry which is preliminary data.</text>
</comment>
<evidence type="ECO:0008006" key="3">
    <source>
        <dbReference type="Google" id="ProtNLM"/>
    </source>
</evidence>
<dbReference type="Gramene" id="GBG82266">
    <property type="protein sequence ID" value="GBG82266"/>
    <property type="gene ID" value="CBR_g34550"/>
</dbReference>
<evidence type="ECO:0000313" key="2">
    <source>
        <dbReference type="Proteomes" id="UP000265515"/>
    </source>
</evidence>
<dbReference type="AlphaFoldDB" id="A0A388LIW5"/>
<name>A0A388LIW5_CHABU</name>
<protein>
    <recommendedName>
        <fullName evidence="3">DUF1499 domain-containing protein</fullName>
    </recommendedName>
</protein>
<dbReference type="InterPro" id="IPR010865">
    <property type="entry name" value="DUF1499"/>
</dbReference>
<dbReference type="Pfam" id="PF07386">
    <property type="entry name" value="DUF1499"/>
    <property type="match status" value="1"/>
</dbReference>
<sequence length="130" mass="14184">MAGLSVKGLTLKCTPNQYLVAPAGYAASDPHDQPPRFDKPAGEVAAAWKRFVSTQPRTTLVAEREGGLKQHHTQTSFLFRFVDDIYSEFIPLEDNQSTVAIYSASRVGYGDLGANAKRIKSWLAGLKSAL</sequence>
<keyword evidence="2" id="KW-1185">Reference proteome</keyword>
<dbReference type="OMA" id="QEPRTRI"/>
<evidence type="ECO:0000313" key="1">
    <source>
        <dbReference type="EMBL" id="GBG82266.1"/>
    </source>
</evidence>